<evidence type="ECO:0000313" key="9">
    <source>
        <dbReference type="Proteomes" id="UP000014500"/>
    </source>
</evidence>
<keyword evidence="3" id="KW-0378">Hydrolase</keyword>
<dbReference type="InterPro" id="IPR022272">
    <property type="entry name" value="Lipocalin_CS"/>
</dbReference>
<reference evidence="9" key="1">
    <citation type="submission" date="2011-05" db="EMBL/GenBank/DDBJ databases">
        <authorList>
            <person name="Richards S.R."/>
            <person name="Qu J."/>
            <person name="Jiang H."/>
            <person name="Jhangiani S.N."/>
            <person name="Agravi P."/>
            <person name="Goodspeed R."/>
            <person name="Gross S."/>
            <person name="Mandapat C."/>
            <person name="Jackson L."/>
            <person name="Mathew T."/>
            <person name="Pu L."/>
            <person name="Thornton R."/>
            <person name="Saada N."/>
            <person name="Wilczek-Boney K.B."/>
            <person name="Lee S."/>
            <person name="Kovar C."/>
            <person name="Wu Y."/>
            <person name="Scherer S.E."/>
            <person name="Worley K.C."/>
            <person name="Muzny D.M."/>
            <person name="Gibbs R."/>
        </authorList>
    </citation>
    <scope>NUCLEOTIDE SEQUENCE</scope>
    <source>
        <strain evidence="9">Brora</strain>
    </source>
</reference>
<dbReference type="STRING" id="126957.T1J0E1"/>
<dbReference type="GO" id="GO:0008239">
    <property type="term" value="F:dipeptidyl-peptidase activity"/>
    <property type="evidence" value="ECO:0007669"/>
    <property type="project" value="TreeGrafter"/>
</dbReference>
<keyword evidence="4" id="KW-0720">Serine protease</keyword>
<evidence type="ECO:0000256" key="1">
    <source>
        <dbReference type="ARBA" id="ARBA00010036"/>
    </source>
</evidence>
<feature type="domain" description="Dipeptidyl peptidase 8 /9 ,N-terminal" evidence="7">
    <location>
        <begin position="24"/>
        <end position="130"/>
    </location>
</feature>
<dbReference type="GO" id="GO:0008236">
    <property type="term" value="F:serine-type peptidase activity"/>
    <property type="evidence" value="ECO:0007669"/>
    <property type="project" value="UniProtKB-KW"/>
</dbReference>
<dbReference type="GO" id="GO:0006508">
    <property type="term" value="P:proteolysis"/>
    <property type="evidence" value="ECO:0007669"/>
    <property type="project" value="UniProtKB-KW"/>
</dbReference>
<dbReference type="Pfam" id="PF19520">
    <property type="entry name" value="Dpp_8_9_N"/>
    <property type="match status" value="1"/>
</dbReference>
<name>T1J0E1_STRMM</name>
<keyword evidence="2" id="KW-0645">Protease</keyword>
<sequence>MEYELNVAAMTSEDSTSVLSQTNTKTWLELRQDVREMRSQLSNLSSKVPSNFQFRTAQLPSGTMTRIYFLSPVPSGRETTLYFIDVPETNYGESPLHLEWNQLLQSTFQAVPILARLSKEEQLQCERMRLVTYGITSYEVHLGSGRFVFPACSSLFSFIDGFWFAPYYPSELKTTCNGARLNSRICPYNPDLVAYVCNSDIWIQHLVSGSERRLTFTHKGCKRLVDDPLSAGIPAYVIQEEFNRYLGFWWQTQKADPGIYRILYEEVDETDVEILHFANENGGVEEYRFPRAGTPNAKSTLKILQFQLDDNDEITELKHFQMVDALQEIFSWMEYLVRVGWTPDGKHVWAQLLNRRQKHLQLVLLPFTSFTPVDSVFELPSNHVDMRLPVNVLLAEDSEAWINVHDILHFFPQVDENLVSFIWASERTGFRHLYLITCDLTHHNNLLESAGYALKIDVLNYEFCSISDYLKPCVIREVMLTNGDWEILDKEIWVDEVRQLIYFTAFKDTPLEKHFYVVSLKTPGVIRRLTETDYSHAISMDSECNMFVTVYSNIKTLPASRVYRIYFPNNSFTVDSLQLISVGHLLEASELDTKYQLPELFSCQIKSGDILYGLVFKPPHMEEGKKIPTILSVYGGPEVQLVTNTFKGLRQLRLHMLAHQGYVVIVIDSRGSRHRGLKFESHIKDRMGTVEIADQAEVLEWLGCNMDFIDMNRIAIHGWSYGGYLSLMGLAQRPDIFKIAIAGAPVTSWTLYDTGYTERYMDEPSSNKQGYKTGSVLSYVSLFPNEENRLLIIHGLIDENVHFFHTGQLINALVRAGKPYHLQVYPNERHSLRHLSACEHYETNLLSFLQTWL</sequence>
<dbReference type="EnsemblMetazoa" id="SMAR006986-RA">
    <property type="protein sequence ID" value="SMAR006986-PA"/>
    <property type="gene ID" value="SMAR006986"/>
</dbReference>
<evidence type="ECO:0000259" key="7">
    <source>
        <dbReference type="Pfam" id="PF19520"/>
    </source>
</evidence>
<dbReference type="EMBL" id="JH431734">
    <property type="status" value="NOT_ANNOTATED_CDS"/>
    <property type="molecule type" value="Genomic_DNA"/>
</dbReference>
<dbReference type="Pfam" id="PF00326">
    <property type="entry name" value="Peptidase_S9"/>
    <property type="match status" value="1"/>
</dbReference>
<dbReference type="InterPro" id="IPR001375">
    <property type="entry name" value="Peptidase_S9_cat"/>
</dbReference>
<accession>T1J0E1</accession>
<dbReference type="HOGENOM" id="CLU_006105_1_0_1"/>
<comment type="similarity">
    <text evidence="1">Belongs to the peptidase S9B family. DPPIV subfamily.</text>
</comment>
<evidence type="ECO:0000259" key="6">
    <source>
        <dbReference type="Pfam" id="PF00930"/>
    </source>
</evidence>
<dbReference type="OMA" id="VTHMTPQ"/>
<dbReference type="SUPFAM" id="SSF53474">
    <property type="entry name" value="alpha/beta-Hydrolases"/>
    <property type="match status" value="1"/>
</dbReference>
<dbReference type="Proteomes" id="UP000014500">
    <property type="component" value="Unassembled WGS sequence"/>
</dbReference>
<reference evidence="8" key="2">
    <citation type="submission" date="2015-02" db="UniProtKB">
        <authorList>
            <consortium name="EnsemblMetazoa"/>
        </authorList>
    </citation>
    <scope>IDENTIFICATION</scope>
</reference>
<dbReference type="InterPro" id="IPR050278">
    <property type="entry name" value="Serine_Prot_S9B/DPPIV"/>
</dbReference>
<dbReference type="PhylomeDB" id="T1J0E1"/>
<dbReference type="SUPFAM" id="SSF82171">
    <property type="entry name" value="DPP6 N-terminal domain-like"/>
    <property type="match status" value="1"/>
</dbReference>
<dbReference type="InterPro" id="IPR029058">
    <property type="entry name" value="AB_hydrolase_fold"/>
</dbReference>
<dbReference type="PANTHER" id="PTHR11731">
    <property type="entry name" value="PROTEASE FAMILY S9B,C DIPEPTIDYL-PEPTIDASE IV-RELATED"/>
    <property type="match status" value="1"/>
</dbReference>
<dbReference type="eggNOG" id="KOG2281">
    <property type="taxonomic scope" value="Eukaryota"/>
</dbReference>
<protein>
    <recommendedName>
        <fullName evidence="10">Dipeptidyl peptidase 9</fullName>
    </recommendedName>
</protein>
<dbReference type="InterPro" id="IPR045785">
    <property type="entry name" value="Dpp_8/9_N"/>
</dbReference>
<keyword evidence="9" id="KW-1185">Reference proteome</keyword>
<proteinExistence type="inferred from homology"/>
<dbReference type="Gene3D" id="2.140.10.30">
    <property type="entry name" value="Dipeptidylpeptidase IV, N-terminal domain"/>
    <property type="match status" value="1"/>
</dbReference>
<dbReference type="PANTHER" id="PTHR11731:SF193">
    <property type="entry name" value="DIPEPTIDYL PEPTIDASE 9"/>
    <property type="match status" value="1"/>
</dbReference>
<evidence type="ECO:0000256" key="2">
    <source>
        <dbReference type="ARBA" id="ARBA00022670"/>
    </source>
</evidence>
<evidence type="ECO:0000313" key="8">
    <source>
        <dbReference type="EnsemblMetazoa" id="SMAR006986-PA"/>
    </source>
</evidence>
<dbReference type="InterPro" id="IPR002469">
    <property type="entry name" value="Peptidase_S9B_N"/>
</dbReference>
<dbReference type="PROSITE" id="PS00213">
    <property type="entry name" value="LIPOCALIN"/>
    <property type="match status" value="1"/>
</dbReference>
<evidence type="ECO:0008006" key="10">
    <source>
        <dbReference type="Google" id="ProtNLM"/>
    </source>
</evidence>
<dbReference type="Gene3D" id="3.40.50.1820">
    <property type="entry name" value="alpha/beta hydrolase"/>
    <property type="match status" value="1"/>
</dbReference>
<evidence type="ECO:0000259" key="5">
    <source>
        <dbReference type="Pfam" id="PF00326"/>
    </source>
</evidence>
<feature type="domain" description="Dipeptidylpeptidase IV N-terminal" evidence="6">
    <location>
        <begin position="170"/>
        <end position="556"/>
    </location>
</feature>
<organism evidence="8 9">
    <name type="scientific">Strigamia maritima</name>
    <name type="common">European centipede</name>
    <name type="synonym">Geophilus maritimus</name>
    <dbReference type="NCBI Taxonomy" id="126957"/>
    <lineage>
        <taxon>Eukaryota</taxon>
        <taxon>Metazoa</taxon>
        <taxon>Ecdysozoa</taxon>
        <taxon>Arthropoda</taxon>
        <taxon>Myriapoda</taxon>
        <taxon>Chilopoda</taxon>
        <taxon>Pleurostigmophora</taxon>
        <taxon>Geophilomorpha</taxon>
        <taxon>Linotaeniidae</taxon>
        <taxon>Strigamia</taxon>
    </lineage>
</organism>
<evidence type="ECO:0000256" key="4">
    <source>
        <dbReference type="ARBA" id="ARBA00022825"/>
    </source>
</evidence>
<feature type="domain" description="Peptidase S9 prolyl oligopeptidase catalytic" evidence="5">
    <location>
        <begin position="652"/>
        <end position="853"/>
    </location>
</feature>
<evidence type="ECO:0000256" key="3">
    <source>
        <dbReference type="ARBA" id="ARBA00022801"/>
    </source>
</evidence>
<dbReference type="Pfam" id="PF00930">
    <property type="entry name" value="DPPIV_N"/>
    <property type="match status" value="1"/>
</dbReference>
<dbReference type="AlphaFoldDB" id="T1J0E1"/>